<keyword evidence="9" id="KW-1185">Reference proteome</keyword>
<dbReference type="EMBL" id="JAPEUX010000004">
    <property type="protein sequence ID" value="KAJ4353196.1"/>
    <property type="molecule type" value="Genomic_DNA"/>
</dbReference>
<evidence type="ECO:0000313" key="9">
    <source>
        <dbReference type="Proteomes" id="UP001140513"/>
    </source>
</evidence>
<feature type="region of interest" description="Disordered" evidence="7">
    <location>
        <begin position="290"/>
        <end position="310"/>
    </location>
</feature>
<gene>
    <name evidence="8" type="ORF">N0V89_004922</name>
</gene>
<organism evidence="8 9">
    <name type="scientific">Didymosphaeria variabile</name>
    <dbReference type="NCBI Taxonomy" id="1932322"/>
    <lineage>
        <taxon>Eukaryota</taxon>
        <taxon>Fungi</taxon>
        <taxon>Dikarya</taxon>
        <taxon>Ascomycota</taxon>
        <taxon>Pezizomycotina</taxon>
        <taxon>Dothideomycetes</taxon>
        <taxon>Pleosporomycetidae</taxon>
        <taxon>Pleosporales</taxon>
        <taxon>Massarineae</taxon>
        <taxon>Didymosphaeriaceae</taxon>
        <taxon>Didymosphaeria</taxon>
    </lineage>
</organism>
<evidence type="ECO:0000256" key="6">
    <source>
        <dbReference type="ARBA" id="ARBA00023242"/>
    </source>
</evidence>
<name>A0A9W9CA01_9PLEO</name>
<dbReference type="AlphaFoldDB" id="A0A9W9CA01"/>
<dbReference type="Proteomes" id="UP001140513">
    <property type="component" value="Unassembled WGS sequence"/>
</dbReference>
<evidence type="ECO:0000313" key="8">
    <source>
        <dbReference type="EMBL" id="KAJ4353196.1"/>
    </source>
</evidence>
<keyword evidence="2" id="KW-0862">Zinc</keyword>
<dbReference type="GeneID" id="80908452"/>
<keyword evidence="6" id="KW-0539">Nucleus</keyword>
<dbReference type="GO" id="GO:0003677">
    <property type="term" value="F:DNA binding"/>
    <property type="evidence" value="ECO:0007669"/>
    <property type="project" value="UniProtKB-KW"/>
</dbReference>
<dbReference type="PANTHER" id="PTHR36206:SF4">
    <property type="entry name" value="HYPOTHETICAL CONSERVED PROTEIN (EUROFUNG)-RELATED"/>
    <property type="match status" value="1"/>
</dbReference>
<evidence type="ECO:0000256" key="5">
    <source>
        <dbReference type="ARBA" id="ARBA00023163"/>
    </source>
</evidence>
<evidence type="ECO:0000256" key="3">
    <source>
        <dbReference type="ARBA" id="ARBA00023015"/>
    </source>
</evidence>
<sequence>MLFGAPIEDLFEIPTPDPSSYDVPFSTFYELQMVSFQLRNASALFARTMATKIFVKAPLTPDDFARQSQLLEAHRSWHRALQKLELAAFLTHEEEIMAASLKLGYYSTYILIDCAMSLRQSNLDAHLEYFKAINHNAKIVIDSMGIATPPLPVSSGTRKGLSRKNAVALKGAGSKNTVRPGAHFTFEISVIPPLHYVATRCRHPLVRREAVALLKTNPPREGLWDVDTHIAVANRVIEIEESILDPTTGWPAEASRLWCSVHDGKGYSDGKILVTFAFAEWAEHRAPQADDLRPVNGADRSDAQWAEKIG</sequence>
<reference evidence="8" key="1">
    <citation type="submission" date="2022-10" db="EMBL/GenBank/DDBJ databases">
        <title>Tapping the CABI collections for fungal endophytes: first genome assemblies for Collariella, Neodidymelliopsis, Ascochyta clinopodiicola, Didymella pomorum, Didymosphaeria variabile, Neocosmospora piperis and Neocucurbitaria cava.</title>
        <authorList>
            <person name="Hill R."/>
        </authorList>
    </citation>
    <scope>NUCLEOTIDE SEQUENCE</scope>
    <source>
        <strain evidence="8">IMI 356815</strain>
    </source>
</reference>
<keyword evidence="1" id="KW-0479">Metal-binding</keyword>
<keyword evidence="4" id="KW-0238">DNA-binding</keyword>
<dbReference type="InterPro" id="IPR052360">
    <property type="entry name" value="Transcr_Regulatory_Proteins"/>
</dbReference>
<comment type="caution">
    <text evidence="8">The sequence shown here is derived from an EMBL/GenBank/DDBJ whole genome shotgun (WGS) entry which is preliminary data.</text>
</comment>
<keyword evidence="5" id="KW-0804">Transcription</keyword>
<evidence type="ECO:0000256" key="7">
    <source>
        <dbReference type="SAM" id="MobiDB-lite"/>
    </source>
</evidence>
<accession>A0A9W9CA01</accession>
<protein>
    <submittedName>
        <fullName evidence="8">Uncharacterized protein</fullName>
    </submittedName>
</protein>
<evidence type="ECO:0000256" key="4">
    <source>
        <dbReference type="ARBA" id="ARBA00023125"/>
    </source>
</evidence>
<dbReference type="RefSeq" id="XP_056070970.1">
    <property type="nucleotide sequence ID" value="XM_056213703.1"/>
</dbReference>
<evidence type="ECO:0000256" key="2">
    <source>
        <dbReference type="ARBA" id="ARBA00022833"/>
    </source>
</evidence>
<dbReference type="GO" id="GO:0046872">
    <property type="term" value="F:metal ion binding"/>
    <property type="evidence" value="ECO:0007669"/>
    <property type="project" value="UniProtKB-KW"/>
</dbReference>
<dbReference type="PANTHER" id="PTHR36206">
    <property type="entry name" value="ASPERCRYPTIN BIOSYNTHESIS CLUSTER-SPECIFIC TRANSCRIPTION REGULATOR ATNN-RELATED"/>
    <property type="match status" value="1"/>
</dbReference>
<evidence type="ECO:0000256" key="1">
    <source>
        <dbReference type="ARBA" id="ARBA00022723"/>
    </source>
</evidence>
<keyword evidence="3" id="KW-0805">Transcription regulation</keyword>
<dbReference type="OrthoDB" id="2593732at2759"/>
<proteinExistence type="predicted"/>